<dbReference type="Proteomes" id="UP000603708">
    <property type="component" value="Unassembled WGS sequence"/>
</dbReference>
<keyword evidence="3" id="KW-1185">Reference proteome</keyword>
<reference evidence="2" key="2">
    <citation type="submission" date="2020-09" db="EMBL/GenBank/DDBJ databases">
        <authorList>
            <person name="Sun Q."/>
            <person name="Ohkuma M."/>
        </authorList>
    </citation>
    <scope>NUCLEOTIDE SEQUENCE</scope>
    <source>
        <strain evidence="2">JCM 5069</strain>
    </source>
</reference>
<dbReference type="EMBL" id="BNCD01000007">
    <property type="protein sequence ID" value="GHH78108.1"/>
    <property type="molecule type" value="Genomic_DNA"/>
</dbReference>
<feature type="region of interest" description="Disordered" evidence="1">
    <location>
        <begin position="30"/>
        <end position="56"/>
    </location>
</feature>
<evidence type="ECO:0000313" key="2">
    <source>
        <dbReference type="EMBL" id="GHH78108.1"/>
    </source>
</evidence>
<feature type="compositionally biased region" description="Basic and acidic residues" evidence="1">
    <location>
        <begin position="30"/>
        <end position="39"/>
    </location>
</feature>
<protein>
    <submittedName>
        <fullName evidence="2">Uncharacterized protein</fullName>
    </submittedName>
</protein>
<proteinExistence type="predicted"/>
<organism evidence="2 3">
    <name type="scientific">Streptomyces sulfonofaciens</name>
    <dbReference type="NCBI Taxonomy" id="68272"/>
    <lineage>
        <taxon>Bacteria</taxon>
        <taxon>Bacillati</taxon>
        <taxon>Actinomycetota</taxon>
        <taxon>Actinomycetes</taxon>
        <taxon>Kitasatosporales</taxon>
        <taxon>Streptomycetaceae</taxon>
        <taxon>Streptomyces</taxon>
    </lineage>
</organism>
<reference evidence="2" key="1">
    <citation type="journal article" date="2014" name="Int. J. Syst. Evol. Microbiol.">
        <title>Complete genome sequence of Corynebacterium casei LMG S-19264T (=DSM 44701T), isolated from a smear-ripened cheese.</title>
        <authorList>
            <consortium name="US DOE Joint Genome Institute (JGI-PGF)"/>
            <person name="Walter F."/>
            <person name="Albersmeier A."/>
            <person name="Kalinowski J."/>
            <person name="Ruckert C."/>
        </authorList>
    </citation>
    <scope>NUCLEOTIDE SEQUENCE</scope>
    <source>
        <strain evidence="2">JCM 5069</strain>
    </source>
</reference>
<gene>
    <name evidence="2" type="ORF">GCM10018793_27710</name>
</gene>
<sequence length="103" mass="11148">MGELVVFGCVSEDSAEEADQGIDHLAAEHRKRVDEHHTSAEPCRFDSGGKAGDSRTDHADIRCEFVVGGPCRLGDGARFEVRKCVGHAAQRKDPDGCWEPGGR</sequence>
<name>A0A919G600_9ACTN</name>
<comment type="caution">
    <text evidence="2">The sequence shown here is derived from an EMBL/GenBank/DDBJ whole genome shotgun (WGS) entry which is preliminary data.</text>
</comment>
<evidence type="ECO:0000313" key="3">
    <source>
        <dbReference type="Proteomes" id="UP000603708"/>
    </source>
</evidence>
<dbReference type="AlphaFoldDB" id="A0A919G600"/>
<evidence type="ECO:0000256" key="1">
    <source>
        <dbReference type="SAM" id="MobiDB-lite"/>
    </source>
</evidence>
<accession>A0A919G600</accession>